<protein>
    <submittedName>
        <fullName evidence="2">SGNH/GDSL hydrolase family protein</fullName>
    </submittedName>
</protein>
<dbReference type="InterPro" id="IPR036514">
    <property type="entry name" value="SGNH_hydro_sf"/>
</dbReference>
<name>A0A9D1IVN1_9CLOT</name>
<dbReference type="InterPro" id="IPR051532">
    <property type="entry name" value="Ester_Hydrolysis_Enzymes"/>
</dbReference>
<keyword evidence="2" id="KW-0378">Hydrolase</keyword>
<sequence length="224" mass="25203">MKGIVLADGRYHPMERTYFDRFAERFQVTINNCSHFGYTVRKGAVLLQRALSRGRTSGVVVLEYGGNDCDFDWKAVAKAPQGDHQPNVPPDEFCALYADMVRKLQSTGAAVVLMTLPPIDAERYLRWVAPDEADRRSILRWLGDVQIIYRFQEMYSGLVSRVAAETGALLADVRPSFLQRHDAPSLICSDGIHPNEAGHRVIYEALCAFAERCLPKVLDNPRFA</sequence>
<dbReference type="Gene3D" id="3.40.50.1110">
    <property type="entry name" value="SGNH hydrolase"/>
    <property type="match status" value="1"/>
</dbReference>
<dbReference type="InterPro" id="IPR013830">
    <property type="entry name" value="SGNH_hydro"/>
</dbReference>
<comment type="caution">
    <text evidence="2">The sequence shown here is derived from an EMBL/GenBank/DDBJ whole genome shotgun (WGS) entry which is preliminary data.</text>
</comment>
<dbReference type="PANTHER" id="PTHR30383">
    <property type="entry name" value="THIOESTERASE 1/PROTEASE 1/LYSOPHOSPHOLIPASE L1"/>
    <property type="match status" value="1"/>
</dbReference>
<reference evidence="2" key="1">
    <citation type="submission" date="2020-10" db="EMBL/GenBank/DDBJ databases">
        <authorList>
            <person name="Gilroy R."/>
        </authorList>
    </citation>
    <scope>NUCLEOTIDE SEQUENCE</scope>
    <source>
        <strain evidence="2">CHK191-8634</strain>
    </source>
</reference>
<reference evidence="2" key="2">
    <citation type="journal article" date="2021" name="PeerJ">
        <title>Extensive microbial diversity within the chicken gut microbiome revealed by metagenomics and culture.</title>
        <authorList>
            <person name="Gilroy R."/>
            <person name="Ravi A."/>
            <person name="Getino M."/>
            <person name="Pursley I."/>
            <person name="Horton D.L."/>
            <person name="Alikhan N.F."/>
            <person name="Baker D."/>
            <person name="Gharbi K."/>
            <person name="Hall N."/>
            <person name="Watson M."/>
            <person name="Adriaenssens E.M."/>
            <person name="Foster-Nyarko E."/>
            <person name="Jarju S."/>
            <person name="Secka A."/>
            <person name="Antonio M."/>
            <person name="Oren A."/>
            <person name="Chaudhuri R.R."/>
            <person name="La Ragione R."/>
            <person name="Hildebrand F."/>
            <person name="Pallen M.J."/>
        </authorList>
    </citation>
    <scope>NUCLEOTIDE SEQUENCE</scope>
    <source>
        <strain evidence="2">CHK191-8634</strain>
    </source>
</reference>
<dbReference type="Pfam" id="PF13472">
    <property type="entry name" value="Lipase_GDSL_2"/>
    <property type="match status" value="1"/>
</dbReference>
<feature type="domain" description="SGNH hydrolase-type esterase" evidence="1">
    <location>
        <begin position="12"/>
        <end position="201"/>
    </location>
</feature>
<evidence type="ECO:0000313" key="2">
    <source>
        <dbReference type="EMBL" id="HIU42854.1"/>
    </source>
</evidence>
<gene>
    <name evidence="2" type="ORF">IAB67_00975</name>
</gene>
<dbReference type="SUPFAM" id="SSF52266">
    <property type="entry name" value="SGNH hydrolase"/>
    <property type="match status" value="1"/>
</dbReference>
<dbReference type="EMBL" id="DVMR01000011">
    <property type="protein sequence ID" value="HIU42854.1"/>
    <property type="molecule type" value="Genomic_DNA"/>
</dbReference>
<organism evidence="2 3">
    <name type="scientific">Candidatus Ventrousia excrementavium</name>
    <dbReference type="NCBI Taxonomy" id="2840961"/>
    <lineage>
        <taxon>Bacteria</taxon>
        <taxon>Bacillati</taxon>
        <taxon>Bacillota</taxon>
        <taxon>Clostridia</taxon>
        <taxon>Eubacteriales</taxon>
        <taxon>Clostridiaceae</taxon>
        <taxon>Clostridiaceae incertae sedis</taxon>
        <taxon>Candidatus Ventrousia</taxon>
    </lineage>
</organism>
<evidence type="ECO:0000259" key="1">
    <source>
        <dbReference type="Pfam" id="PF13472"/>
    </source>
</evidence>
<accession>A0A9D1IVN1</accession>
<dbReference type="GO" id="GO:0004622">
    <property type="term" value="F:phosphatidylcholine lysophospholipase activity"/>
    <property type="evidence" value="ECO:0007669"/>
    <property type="project" value="TreeGrafter"/>
</dbReference>
<evidence type="ECO:0000313" key="3">
    <source>
        <dbReference type="Proteomes" id="UP000824073"/>
    </source>
</evidence>
<dbReference type="PANTHER" id="PTHR30383:SF5">
    <property type="entry name" value="SGNH HYDROLASE-TYPE ESTERASE DOMAIN-CONTAINING PROTEIN"/>
    <property type="match status" value="1"/>
</dbReference>
<proteinExistence type="predicted"/>
<dbReference type="Proteomes" id="UP000824073">
    <property type="component" value="Unassembled WGS sequence"/>
</dbReference>
<dbReference type="AlphaFoldDB" id="A0A9D1IVN1"/>